<reference evidence="2 3" key="1">
    <citation type="submission" date="2011-09" db="EMBL/GenBank/DDBJ databases">
        <authorList>
            <consortium name="US DOE Joint Genome Institute (JGI-PGF)"/>
            <person name="Lucas S."/>
            <person name="Han J."/>
            <person name="Lapidus A."/>
            <person name="Cheng J.-F."/>
            <person name="Goodwin L."/>
            <person name="Pitluck S."/>
            <person name="Peters L."/>
            <person name="Land M.L."/>
            <person name="Hauser L."/>
            <person name="Brambilla E."/>
            <person name="Klenk H.-P."/>
            <person name="Woyke T.J."/>
        </authorList>
    </citation>
    <scope>NUCLEOTIDE SEQUENCE [LARGE SCALE GENOMIC DNA]</scope>
    <source>
        <strain evidence="2 3">K62</strain>
    </source>
</reference>
<sequence length="179" mass="18891">MPESEIIEIAANLVEQGALPSHCSRHGRPAVKRADFTLQSKVRLEGSRTRRVGGLGVLGMAERLEQHARKVRVTRVKGWPLCDVCTRTRARWLGVAAVMFGGGLLLFVGSLVVGLLAEKGSVPALAGVAMAGFVLVVLSAFPFSRAGMSRVIGAVTAPEGGAVLVSNPSSAFRAELPRH</sequence>
<feature type="transmembrane region" description="Helical" evidence="1">
    <location>
        <begin position="92"/>
        <end position="116"/>
    </location>
</feature>
<dbReference type="AlphaFoldDB" id="I1D0J1"/>
<keyword evidence="1" id="KW-1133">Transmembrane helix</keyword>
<keyword evidence="1" id="KW-0812">Transmembrane</keyword>
<keyword evidence="1" id="KW-0472">Membrane</keyword>
<dbReference type="RefSeq" id="WP_005463173.1">
    <property type="nucleotide sequence ID" value="NZ_CM001484.1"/>
</dbReference>
<accession>I1D0J1</accession>
<dbReference type="eggNOG" id="ENOG5031TV6">
    <property type="taxonomic scope" value="Bacteria"/>
</dbReference>
<name>I1D0J1_9PSEU</name>
<dbReference type="OrthoDB" id="3556633at2"/>
<reference evidence="3" key="2">
    <citation type="submission" date="2012-01" db="EMBL/GenBank/DDBJ databases">
        <title>Noncontiguous Finished sequence of chromosome of Saccharomonospora glauca K62.</title>
        <authorList>
            <consortium name="US DOE Joint Genome Institute"/>
            <person name="Lucas S."/>
            <person name="Han J."/>
            <person name="Lapidus A."/>
            <person name="Cheng J.-F."/>
            <person name="Goodwin L."/>
            <person name="Pitluck S."/>
            <person name="Peters L."/>
            <person name="Mikhailova N."/>
            <person name="Held B."/>
            <person name="Detter J.C."/>
            <person name="Han C."/>
            <person name="Tapia R."/>
            <person name="Land M."/>
            <person name="Hauser L."/>
            <person name="Kyrpides N."/>
            <person name="Ivanova N."/>
            <person name="Pagani I."/>
            <person name="Brambilla E.-M."/>
            <person name="Klenk H.-P."/>
            <person name="Woyke T."/>
        </authorList>
    </citation>
    <scope>NUCLEOTIDE SEQUENCE [LARGE SCALE GENOMIC DNA]</scope>
    <source>
        <strain evidence="3">K62</strain>
    </source>
</reference>
<gene>
    <name evidence="2" type="ORF">SacglDRAFT_01546</name>
</gene>
<organism evidence="2 3">
    <name type="scientific">Saccharomonospora glauca K62</name>
    <dbReference type="NCBI Taxonomy" id="928724"/>
    <lineage>
        <taxon>Bacteria</taxon>
        <taxon>Bacillati</taxon>
        <taxon>Actinomycetota</taxon>
        <taxon>Actinomycetes</taxon>
        <taxon>Pseudonocardiales</taxon>
        <taxon>Pseudonocardiaceae</taxon>
        <taxon>Saccharomonospora</taxon>
    </lineage>
</organism>
<dbReference type="STRING" id="928724.SacglDRAFT_01546"/>
<protein>
    <submittedName>
        <fullName evidence="2">Uncharacterized protein</fullName>
    </submittedName>
</protein>
<evidence type="ECO:0000313" key="2">
    <source>
        <dbReference type="EMBL" id="EIE98465.1"/>
    </source>
</evidence>
<keyword evidence="3" id="KW-1185">Reference proteome</keyword>
<evidence type="ECO:0000256" key="1">
    <source>
        <dbReference type="SAM" id="Phobius"/>
    </source>
</evidence>
<dbReference type="Proteomes" id="UP000005087">
    <property type="component" value="Chromosome"/>
</dbReference>
<dbReference type="EMBL" id="CM001484">
    <property type="protein sequence ID" value="EIE98465.1"/>
    <property type="molecule type" value="Genomic_DNA"/>
</dbReference>
<feature type="transmembrane region" description="Helical" evidence="1">
    <location>
        <begin position="122"/>
        <end position="141"/>
    </location>
</feature>
<proteinExistence type="predicted"/>
<evidence type="ECO:0000313" key="3">
    <source>
        <dbReference type="Proteomes" id="UP000005087"/>
    </source>
</evidence>
<dbReference type="HOGENOM" id="CLU_1502434_0_0_11"/>